<dbReference type="InterPro" id="IPR012728">
    <property type="entry name" value="Pls/PosA_C"/>
</dbReference>
<dbReference type="Gene3D" id="1.10.1200.10">
    <property type="entry name" value="ACP-like"/>
    <property type="match status" value="1"/>
</dbReference>
<dbReference type="Pfam" id="PF00550">
    <property type="entry name" value="PP-binding"/>
    <property type="match status" value="1"/>
</dbReference>
<dbReference type="CDD" id="cd05930">
    <property type="entry name" value="A_NRPS"/>
    <property type="match status" value="1"/>
</dbReference>
<sequence>MTDPTSPTSLPAAKGASHRRVAGAPRQRSKPLSSQRAVRPGAAPARPAKTISHRPPGPRRAGRLHHFFEATCDRMPDKVALEDAGRRMTYRELDERANRLAHLLIGLGIGRGNRVGIVLHRSAQTYVSLLAVLKTGAAFVPIDAGSPRDRVGYIVDDAGLDLLISTTELAAVTVDLACPVLSLDRLGAALTRCPATRPRIDEDGDPPCYVIYTSGSSGRPKGVEVAQSSICNFISVVPDVYDVRPTDRVYQGMTISFDFSMEEIWPTFAVGATLVVGPTDSRRLGSELADFLDDTGVTVFYCVPTLLSTVPRDLPKVRTLIVGGEACPAELVERWSAPGRRILNTYGPTEATVTATWGELRAGRPVTIGRPLPTYEVVLLDDDLAPVPAGAVGEICIGGPGVARGYVGRPDLTADRFVTHPLAPGGGRLYRTGDLGRLLDNGEIEYHGRADTQVKIRGYRVELTEIESVLAQVPGIAQAVVDTYEPTAGMVELVGYYSLSAGTASVDQKRIYDELRAHLPAYMVPAYLEPLAVVPMLPSGKADRKSLPPPKGPRSIGALRAYVAPTNRTEKLLADALAQVLRVELVSIDSHFFDDLGANSLLMAHFCARVRERPELPPVSIRDVYLHPTISSLAAALGDAAPAAASAAPAPRRPLTRVSTPRYLLCGALQLLLFLVAAYVSAVGVVAAFQWIWDADDLTSSYLRSVVVTELAFLALCVLPIVAKWTLVGRWKTQEIPIWSLRYLRFWLVKSLIRASPLRTFVGSPIYVLYLRALGAKIGPGVTIFSTSMPVCTDLLTIGAGTVIRKESNFSCYRARDGLIETGPVTLGKDVLIGENTVLDIGVSMGDGAQLGHASALYSSQAVPAGQRWHGSPAQPAEVDYRTVAPARCGTLRRFCYGTMQLLNRLVLAVPVALLVLNGLVARLPMLSRLVDSDEVDLAGWGFYLGLLAVSFVVFFGGLFIGLVAVLTVPRVLNLGIKPGKVYPLYGFHYWLQRTISRLTNTDVYMTLFGDSSYIVHYLRALGYRMPGLVQTGSNFGSSQRHESPYLSTIGTGTMVSDGLSLMNAEFSSTSFRATPVAVSSNSFFGNVIVYPAAAKLGDNCLLGTKTMVPIDGKIRRDVGLLGSPPFEIPRSVQRDSSFDHLKSGDEFRRRLSAKNRYNIATMGLFLFLRWIQFYVTMLIALVAADHLEDQFGDVWVATAMATIVVFGTGYSILIERAATGFRSLTPRFCSIYDPYFWRHERIWKLLAGDFVMLNGTPFKGLILRTLGVRVGARLFDDGCGIPEKTLVTIGRDCTLNSTTMIQCHSLEDGTFKSDRTTIGDGCTLGVSAFVHYGVTMGDGVLLDADSFLMKGEEVPAHARWGGNPARPAPETARVGLPTATLARPAPSVVAASGAAAPPRHSLPRERVRRAAGSTRKSAASTRKSAVPERQ</sequence>
<keyword evidence="2" id="KW-0472">Membrane</keyword>
<dbReference type="Proteomes" id="UP000722989">
    <property type="component" value="Unassembled WGS sequence"/>
</dbReference>
<dbReference type="InterPro" id="IPR011004">
    <property type="entry name" value="Trimer_LpxA-like_sf"/>
</dbReference>
<gene>
    <name evidence="4" type="ORF">HC031_20105</name>
</gene>
<keyword evidence="2" id="KW-0812">Transmembrane</keyword>
<protein>
    <submittedName>
        <fullName evidence="4">Amino acid adenylation domain-containing protein</fullName>
    </submittedName>
</protein>
<dbReference type="InterPro" id="IPR000873">
    <property type="entry name" value="AMP-dep_synth/lig_dom"/>
</dbReference>
<accession>A0ABX0Y0Y7</accession>
<dbReference type="SUPFAM" id="SSF51161">
    <property type="entry name" value="Trimeric LpxA-like enzymes"/>
    <property type="match status" value="2"/>
</dbReference>
<evidence type="ECO:0000256" key="2">
    <source>
        <dbReference type="SAM" id="Phobius"/>
    </source>
</evidence>
<feature type="region of interest" description="Disordered" evidence="1">
    <location>
        <begin position="1388"/>
        <end position="1431"/>
    </location>
</feature>
<feature type="compositionally biased region" description="Low complexity" evidence="1">
    <location>
        <begin position="36"/>
        <end position="48"/>
    </location>
</feature>
<dbReference type="Pfam" id="PF00501">
    <property type="entry name" value="AMP-binding"/>
    <property type="match status" value="1"/>
</dbReference>
<keyword evidence="2" id="KW-1133">Transmembrane helix</keyword>
<feature type="transmembrane region" description="Helical" evidence="2">
    <location>
        <begin position="705"/>
        <end position="723"/>
    </location>
</feature>
<comment type="caution">
    <text evidence="4">The sequence shown here is derived from an EMBL/GenBank/DDBJ whole genome shotgun (WGS) entry which is preliminary data.</text>
</comment>
<dbReference type="NCBIfam" id="TIGR01733">
    <property type="entry name" value="AA-adenyl-dom"/>
    <property type="match status" value="1"/>
</dbReference>
<dbReference type="Gene3D" id="3.40.50.12780">
    <property type="entry name" value="N-terminal domain of ligase-like"/>
    <property type="match status" value="1"/>
</dbReference>
<dbReference type="Gene3D" id="3.30.300.30">
    <property type="match status" value="1"/>
</dbReference>
<dbReference type="EMBL" id="JAATVY010000015">
    <property type="protein sequence ID" value="NJC72002.1"/>
    <property type="molecule type" value="Genomic_DNA"/>
</dbReference>
<feature type="transmembrane region" description="Helical" evidence="2">
    <location>
        <begin position="902"/>
        <end position="921"/>
    </location>
</feature>
<feature type="compositionally biased region" description="Low complexity" evidence="1">
    <location>
        <begin position="1388"/>
        <end position="1400"/>
    </location>
</feature>
<dbReference type="Gene3D" id="2.160.10.10">
    <property type="entry name" value="Hexapeptide repeat proteins"/>
    <property type="match status" value="2"/>
</dbReference>
<dbReference type="PROSITE" id="PS50075">
    <property type="entry name" value="CARRIER"/>
    <property type="match status" value="1"/>
</dbReference>
<evidence type="ECO:0000313" key="5">
    <source>
        <dbReference type="Proteomes" id="UP000722989"/>
    </source>
</evidence>
<dbReference type="SUPFAM" id="SSF56801">
    <property type="entry name" value="Acetyl-CoA synthetase-like"/>
    <property type="match status" value="1"/>
</dbReference>
<dbReference type="InterPro" id="IPR009081">
    <property type="entry name" value="PP-bd_ACP"/>
</dbReference>
<dbReference type="InterPro" id="IPR001451">
    <property type="entry name" value="Hexapep"/>
</dbReference>
<reference evidence="4 5" key="1">
    <citation type="submission" date="2020-03" db="EMBL/GenBank/DDBJ databases">
        <title>WGS of the type strain of Planosporangium spp.</title>
        <authorList>
            <person name="Thawai C."/>
        </authorList>
    </citation>
    <scope>NUCLEOTIDE SEQUENCE [LARGE SCALE GENOMIC DNA]</scope>
    <source>
        <strain evidence="4 5">TBRC 5610</strain>
    </source>
</reference>
<feature type="transmembrane region" description="Helical" evidence="2">
    <location>
        <begin position="1195"/>
        <end position="1214"/>
    </location>
</feature>
<dbReference type="PROSITE" id="PS00455">
    <property type="entry name" value="AMP_BINDING"/>
    <property type="match status" value="1"/>
</dbReference>
<dbReference type="InterPro" id="IPR020845">
    <property type="entry name" value="AMP-binding_CS"/>
</dbReference>
<evidence type="ECO:0000313" key="4">
    <source>
        <dbReference type="EMBL" id="NJC72002.1"/>
    </source>
</evidence>
<dbReference type="NCBIfam" id="TIGR02353">
    <property type="entry name" value="NRPS_term_dom"/>
    <property type="match status" value="1"/>
</dbReference>
<dbReference type="InterPro" id="IPR010071">
    <property type="entry name" value="AA_adenyl_dom"/>
</dbReference>
<dbReference type="PANTHER" id="PTHR45527">
    <property type="entry name" value="NONRIBOSOMAL PEPTIDE SYNTHETASE"/>
    <property type="match status" value="1"/>
</dbReference>
<proteinExistence type="predicted"/>
<dbReference type="Pfam" id="PF14602">
    <property type="entry name" value="Hexapep_2"/>
    <property type="match status" value="2"/>
</dbReference>
<feature type="region of interest" description="Disordered" evidence="1">
    <location>
        <begin position="1"/>
        <end position="62"/>
    </location>
</feature>
<feature type="domain" description="Carrier" evidence="3">
    <location>
        <begin position="564"/>
        <end position="641"/>
    </location>
</feature>
<dbReference type="InterPro" id="IPR042099">
    <property type="entry name" value="ANL_N_sf"/>
</dbReference>
<dbReference type="Pfam" id="PF13193">
    <property type="entry name" value="AMP-binding_C"/>
    <property type="match status" value="1"/>
</dbReference>
<feature type="transmembrane region" description="Helical" evidence="2">
    <location>
        <begin position="1158"/>
        <end position="1183"/>
    </location>
</feature>
<feature type="transmembrane region" description="Helical" evidence="2">
    <location>
        <begin position="663"/>
        <end position="693"/>
    </location>
</feature>
<evidence type="ECO:0000256" key="1">
    <source>
        <dbReference type="SAM" id="MobiDB-lite"/>
    </source>
</evidence>
<organism evidence="4 5">
    <name type="scientific">Planosporangium thailandense</name>
    <dbReference type="NCBI Taxonomy" id="765197"/>
    <lineage>
        <taxon>Bacteria</taxon>
        <taxon>Bacillati</taxon>
        <taxon>Actinomycetota</taxon>
        <taxon>Actinomycetes</taxon>
        <taxon>Micromonosporales</taxon>
        <taxon>Micromonosporaceae</taxon>
        <taxon>Planosporangium</taxon>
    </lineage>
</organism>
<feature type="transmembrane region" description="Helical" evidence="2">
    <location>
        <begin position="941"/>
        <end position="969"/>
    </location>
</feature>
<dbReference type="SUPFAM" id="SSF47336">
    <property type="entry name" value="ACP-like"/>
    <property type="match status" value="1"/>
</dbReference>
<name>A0ABX0Y0Y7_9ACTN</name>
<dbReference type="InterPro" id="IPR025110">
    <property type="entry name" value="AMP-bd_C"/>
</dbReference>
<keyword evidence="5" id="KW-1185">Reference proteome</keyword>
<dbReference type="InterPro" id="IPR045851">
    <property type="entry name" value="AMP-bd_C_sf"/>
</dbReference>
<evidence type="ECO:0000259" key="3">
    <source>
        <dbReference type="PROSITE" id="PS50075"/>
    </source>
</evidence>
<dbReference type="InterPro" id="IPR036736">
    <property type="entry name" value="ACP-like_sf"/>
</dbReference>
<feature type="compositionally biased region" description="Polar residues" evidence="1">
    <location>
        <begin position="1415"/>
        <end position="1424"/>
    </location>
</feature>
<dbReference type="PANTHER" id="PTHR45527:SF1">
    <property type="entry name" value="FATTY ACID SYNTHASE"/>
    <property type="match status" value="1"/>
</dbReference>